<evidence type="ECO:0008006" key="2">
    <source>
        <dbReference type="Google" id="ProtNLM"/>
    </source>
</evidence>
<proteinExistence type="predicted"/>
<name>A0A381XDG8_9ZZZZ</name>
<protein>
    <recommendedName>
        <fullName evidence="2">Ribosomal protein L6 alpha-beta domain-containing protein</fullName>
    </recommendedName>
</protein>
<dbReference type="EMBL" id="UINC01014783">
    <property type="protein sequence ID" value="SVA62804.1"/>
    <property type="molecule type" value="Genomic_DNA"/>
</dbReference>
<feature type="non-terminal residue" evidence="1">
    <location>
        <position position="42"/>
    </location>
</feature>
<sequence>VEGNTLLVSGPKGSKKILFDNKTFSTKINEKKEFEISPVNKK</sequence>
<dbReference type="AlphaFoldDB" id="A0A381XDG8"/>
<evidence type="ECO:0000313" key="1">
    <source>
        <dbReference type="EMBL" id="SVA62804.1"/>
    </source>
</evidence>
<feature type="non-terminal residue" evidence="1">
    <location>
        <position position="1"/>
    </location>
</feature>
<accession>A0A381XDG8</accession>
<reference evidence="1" key="1">
    <citation type="submission" date="2018-05" db="EMBL/GenBank/DDBJ databases">
        <authorList>
            <person name="Lanie J.A."/>
            <person name="Ng W.-L."/>
            <person name="Kazmierczak K.M."/>
            <person name="Andrzejewski T.M."/>
            <person name="Davidsen T.M."/>
            <person name="Wayne K.J."/>
            <person name="Tettelin H."/>
            <person name="Glass J.I."/>
            <person name="Rusch D."/>
            <person name="Podicherti R."/>
            <person name="Tsui H.-C.T."/>
            <person name="Winkler M.E."/>
        </authorList>
    </citation>
    <scope>NUCLEOTIDE SEQUENCE</scope>
</reference>
<gene>
    <name evidence="1" type="ORF">METZ01_LOCUS115658</name>
</gene>
<organism evidence="1">
    <name type="scientific">marine metagenome</name>
    <dbReference type="NCBI Taxonomy" id="408172"/>
    <lineage>
        <taxon>unclassified sequences</taxon>
        <taxon>metagenomes</taxon>
        <taxon>ecological metagenomes</taxon>
    </lineage>
</organism>